<dbReference type="Proteomes" id="UP000053110">
    <property type="component" value="Unassembled WGS sequence"/>
</dbReference>
<evidence type="ECO:0000313" key="3">
    <source>
        <dbReference type="EMBL" id="SUZ07415.1"/>
    </source>
</evidence>
<feature type="compositionally biased region" description="Basic and acidic residues" evidence="1">
    <location>
        <begin position="297"/>
        <end position="306"/>
    </location>
</feature>
<evidence type="ECO:0000313" key="2">
    <source>
        <dbReference type="EMBL" id="EPQ67392.1"/>
    </source>
</evidence>
<feature type="region of interest" description="Disordered" evidence="1">
    <location>
        <begin position="273"/>
        <end position="309"/>
    </location>
</feature>
<dbReference type="EMBL" id="KE373590">
    <property type="protein sequence ID" value="EPQ67392.1"/>
    <property type="molecule type" value="Genomic_DNA"/>
</dbReference>
<dbReference type="InterPro" id="IPR018822">
    <property type="entry name" value="UPF0646"/>
</dbReference>
<evidence type="ECO:0000256" key="1">
    <source>
        <dbReference type="SAM" id="MobiDB-lite"/>
    </source>
</evidence>
<feature type="compositionally biased region" description="Polar residues" evidence="1">
    <location>
        <begin position="273"/>
        <end position="291"/>
    </location>
</feature>
<reference evidence="4" key="1">
    <citation type="journal article" date="2013" name="Nat. Genet.">
        <title>The wheat powdery mildew genome shows the unique evolution of an obligate biotroph.</title>
        <authorList>
            <person name="Wicker T."/>
            <person name="Oberhaensli S."/>
            <person name="Parlange F."/>
            <person name="Buchmann J.P."/>
            <person name="Shatalina M."/>
            <person name="Roffler S."/>
            <person name="Ben-David R."/>
            <person name="Dolezel J."/>
            <person name="Simkova H."/>
            <person name="Schulze-Lefert P."/>
            <person name="Spanu P.D."/>
            <person name="Bruggmann R."/>
            <person name="Amselem J."/>
            <person name="Quesneville H."/>
            <person name="Ver Loren van Themaat E."/>
            <person name="Paape T."/>
            <person name="Shimizu K.K."/>
            <person name="Keller B."/>
        </authorList>
    </citation>
    <scope>NUCLEOTIDE SEQUENCE [LARGE SCALE GENOMIC DNA]</scope>
    <source>
        <strain evidence="4">96224</strain>
    </source>
</reference>
<organism evidence="3">
    <name type="scientific">Blumeria graminis f. sp. tritici 96224</name>
    <dbReference type="NCBI Taxonomy" id="1268274"/>
    <lineage>
        <taxon>Eukaryota</taxon>
        <taxon>Fungi</taxon>
        <taxon>Dikarya</taxon>
        <taxon>Ascomycota</taxon>
        <taxon>Pezizomycotina</taxon>
        <taxon>Leotiomycetes</taxon>
        <taxon>Erysiphales</taxon>
        <taxon>Erysiphaceae</taxon>
        <taxon>Blumeria</taxon>
    </lineage>
</organism>
<dbReference type="HOGENOM" id="CLU_317821_0_0_1"/>
<dbReference type="OrthoDB" id="5339076at2759"/>
<feature type="compositionally biased region" description="Basic and acidic residues" evidence="1">
    <location>
        <begin position="113"/>
        <end position="152"/>
    </location>
</feature>
<dbReference type="AlphaFoldDB" id="A0A061HLX4"/>
<feature type="compositionally biased region" description="Basic and acidic residues" evidence="1">
    <location>
        <begin position="622"/>
        <end position="639"/>
    </location>
</feature>
<proteinExistence type="predicted"/>
<name>A0A061HLX4_BLUGR</name>
<feature type="region of interest" description="Disordered" evidence="1">
    <location>
        <begin position="502"/>
        <end position="524"/>
    </location>
</feature>
<feature type="compositionally biased region" description="Basic and acidic residues" evidence="1">
    <location>
        <begin position="694"/>
        <end position="705"/>
    </location>
</feature>
<dbReference type="Pfam" id="PF10336">
    <property type="entry name" value="DUF2420"/>
    <property type="match status" value="1"/>
</dbReference>
<reference evidence="2" key="2">
    <citation type="submission" date="2013-01" db="EMBL/GenBank/DDBJ databases">
        <title>The wheat powdery mildew genome reveals unique evolution of an obligate biotroph.</title>
        <authorList>
            <person name="Oberhaensli S."/>
            <person name="Wicker T."/>
            <person name="Keller B."/>
        </authorList>
    </citation>
    <scope>NUCLEOTIDE SEQUENCE</scope>
    <source>
        <strain evidence="2">96224</strain>
    </source>
</reference>
<feature type="compositionally biased region" description="Basic and acidic residues" evidence="1">
    <location>
        <begin position="661"/>
        <end position="671"/>
    </location>
</feature>
<dbReference type="EMBL" id="UIGY01000001">
    <property type="protein sequence ID" value="SUZ07415.1"/>
    <property type="molecule type" value="Genomic_DNA"/>
</dbReference>
<gene>
    <name evidence="2" type="ORF">BGT96224_2919</name>
    <name evidence="3" type="ORF">BGT96224V2_LOCUS413</name>
</gene>
<feature type="compositionally biased region" description="Basic and acidic residues" evidence="1">
    <location>
        <begin position="159"/>
        <end position="187"/>
    </location>
</feature>
<feature type="non-terminal residue" evidence="3">
    <location>
        <position position="916"/>
    </location>
</feature>
<sequence>MAEDIMEISSVPYGDEDFDFDFDLTAPEDEDAVLEDVVSAEVTHAYHVNHPSTANDYLMVDEDDRTHYINDAESMWDCGEQIQEDSMSLTSESRLTSSLLLKESENLFESKIFRDSSARHSPDDPDTEIPHKDSKKLLVCEIPRDSAKHNCPDDANAESPDKDSEAPLDCETPRDSIEIQSHNEVDPKTPLGDSTKVTNPKIPRDTAQYQGVDDLKTEHFQNCYSRENFEEDPLEISKRTVDSKNEENSEENFTLVHDEEQLIPYKKINPKVTNCGMSPGSQTSALESHQGATKAKVRPEDRDSSKILDSGQQVSCCAQGRIVSNDVTILYQSNEYALFSTFDSDDPNSFFLTDRSILQNSLSKLFEAIRDVIHDDLSHEDELFISVPDFGLQTEEGSTSAQDMTLSQVIELRNQLLLNDGIESQEPFYIDLGIRKSFKMGLAKITLYANHGKGLSEITAWNDHSQNTEDTIFNEASTEVYYGEKCSYDENIDEEKVENLHTDKQFAGSPTRNYDFSPDKSPELLENRGHEREEEFYIETGSVPSPSRPQEEMNLNPSSKPPPDTENSVIGCTESKSKTAFRSSIEDDGDTIGYSEDEFDDSSASSSTRAAAPDQNTSAVYRSDDRITSNYMHETDPPEMKSTFPDTPDNHHHHIPLNSHISERQTPEHSPLDSSNTSPCGHGLEIPSQVTQGDSDREDCSEKNDNVPAVEETDIAEEVYGNIKINSLVDANDLKITKSGPGGEYQRGPPEVDVETQNFGLSRYVIAQEYRIRSEADNDSGSVIDYHDVKNKDASTGSIEINKNFKLEDVCVEESREVPYISPVGDPQEIMSSDSIGYEDEIDYDEDEDEVEHESSKSNAENLLTLNYPLNVESKSPPTIGKRSRESYGAEKIEEVKASTTMISYCLIVTDIRSLN</sequence>
<protein>
    <submittedName>
        <fullName evidence="3">Bgt-2919</fullName>
    </submittedName>
</protein>
<reference evidence="3" key="3">
    <citation type="submission" date="2018-07" db="EMBL/GenBank/DDBJ databases">
        <authorList>
            <person name="Quirk P.G."/>
            <person name="Krulwich T.A."/>
        </authorList>
    </citation>
    <scope>NUCLEOTIDE SEQUENCE</scope>
    <source>
        <strain evidence="3">96224</strain>
    </source>
</reference>
<feature type="region of interest" description="Disordered" evidence="1">
    <location>
        <begin position="538"/>
        <end position="706"/>
    </location>
</feature>
<accession>A0A061HLX4</accession>
<feature type="compositionally biased region" description="Low complexity" evidence="1">
    <location>
        <begin position="602"/>
        <end position="614"/>
    </location>
</feature>
<feature type="compositionally biased region" description="Acidic residues" evidence="1">
    <location>
        <begin position="586"/>
        <end position="601"/>
    </location>
</feature>
<evidence type="ECO:0000313" key="4">
    <source>
        <dbReference type="Proteomes" id="UP000053110"/>
    </source>
</evidence>
<feature type="region of interest" description="Disordered" evidence="1">
    <location>
        <begin position="113"/>
        <end position="205"/>
    </location>
</feature>